<gene>
    <name evidence="1" type="ORF">Y1Q_0003081</name>
</gene>
<comment type="caution">
    <text evidence="1">The sequence shown here is derived from an EMBL/GenBank/DDBJ whole genome shotgun (WGS) entry which is preliminary data.</text>
</comment>
<accession>A0A151MDC8</accession>
<evidence type="ECO:0000313" key="2">
    <source>
        <dbReference type="Proteomes" id="UP000050525"/>
    </source>
</evidence>
<dbReference type="EMBL" id="AKHW03006231">
    <property type="protein sequence ID" value="KYO22532.1"/>
    <property type="molecule type" value="Genomic_DNA"/>
</dbReference>
<dbReference type="Proteomes" id="UP000050525">
    <property type="component" value="Unassembled WGS sequence"/>
</dbReference>
<protein>
    <submittedName>
        <fullName evidence="1">Uncharacterized protein</fullName>
    </submittedName>
</protein>
<dbReference type="AlphaFoldDB" id="A0A151MDC8"/>
<name>A0A151MDC8_ALLMI</name>
<proteinExistence type="predicted"/>
<organism evidence="1 2">
    <name type="scientific">Alligator mississippiensis</name>
    <name type="common">American alligator</name>
    <dbReference type="NCBI Taxonomy" id="8496"/>
    <lineage>
        <taxon>Eukaryota</taxon>
        <taxon>Metazoa</taxon>
        <taxon>Chordata</taxon>
        <taxon>Craniata</taxon>
        <taxon>Vertebrata</taxon>
        <taxon>Euteleostomi</taxon>
        <taxon>Archelosauria</taxon>
        <taxon>Archosauria</taxon>
        <taxon>Crocodylia</taxon>
        <taxon>Alligatoridae</taxon>
        <taxon>Alligatorinae</taxon>
        <taxon>Alligator</taxon>
    </lineage>
</organism>
<keyword evidence="2" id="KW-1185">Reference proteome</keyword>
<evidence type="ECO:0000313" key="1">
    <source>
        <dbReference type="EMBL" id="KYO22532.1"/>
    </source>
</evidence>
<reference evidence="1 2" key="1">
    <citation type="journal article" date="2012" name="Genome Biol.">
        <title>Sequencing three crocodilian genomes to illuminate the evolution of archosaurs and amniotes.</title>
        <authorList>
            <person name="St John J.A."/>
            <person name="Braun E.L."/>
            <person name="Isberg S.R."/>
            <person name="Miles L.G."/>
            <person name="Chong A.Y."/>
            <person name="Gongora J."/>
            <person name="Dalzell P."/>
            <person name="Moran C."/>
            <person name="Bed'hom B."/>
            <person name="Abzhanov A."/>
            <person name="Burgess S.C."/>
            <person name="Cooksey A.M."/>
            <person name="Castoe T.A."/>
            <person name="Crawford N.G."/>
            <person name="Densmore L.D."/>
            <person name="Drew J.C."/>
            <person name="Edwards S.V."/>
            <person name="Faircloth B.C."/>
            <person name="Fujita M.K."/>
            <person name="Greenwold M.J."/>
            <person name="Hoffmann F.G."/>
            <person name="Howard J.M."/>
            <person name="Iguchi T."/>
            <person name="Janes D.E."/>
            <person name="Khan S.Y."/>
            <person name="Kohno S."/>
            <person name="de Koning A.J."/>
            <person name="Lance S.L."/>
            <person name="McCarthy F.M."/>
            <person name="McCormack J.E."/>
            <person name="Merchant M.E."/>
            <person name="Peterson D.G."/>
            <person name="Pollock D.D."/>
            <person name="Pourmand N."/>
            <person name="Raney B.J."/>
            <person name="Roessler K.A."/>
            <person name="Sanford J.R."/>
            <person name="Sawyer R.H."/>
            <person name="Schmidt C.J."/>
            <person name="Triplett E.W."/>
            <person name="Tuberville T.D."/>
            <person name="Venegas-Anaya M."/>
            <person name="Howard J.T."/>
            <person name="Jarvis E.D."/>
            <person name="Guillette L.J.Jr."/>
            <person name="Glenn T.C."/>
            <person name="Green R.E."/>
            <person name="Ray D.A."/>
        </authorList>
    </citation>
    <scope>NUCLEOTIDE SEQUENCE [LARGE SCALE GENOMIC DNA]</scope>
    <source>
        <strain evidence="1">KSC_2009_1</strain>
    </source>
</reference>
<sequence>MKWGQEQNFGCPPLVGRKSCAHPAVPSASKGGVFDPSVFSTWSKSHQTTRLLLSPTLLSLQDQITVERSTQSWLVKHWKN</sequence>